<proteinExistence type="predicted"/>
<keyword evidence="2" id="KW-1185">Reference proteome</keyword>
<sequence length="252" mass="27572">MDDLSDKGNRFHHSVIRQRPSPELRCGSGRRAPRGEAKIAVTTHPAPASSIQCPPAPCSSGPARNPGSYPPNSAPSSPHYHLHSQAFFPLFLVLCLRLPTHASPIFFALKVPDSASSAAPRVAVARALWVPVPREVWTAGTLGFPPSWRVQPRPTCLSRTQRRDGGLEPGPLSQLCIRSERRRRCALAPLPLPLRLLFGLPASATARRTRSFWLPRLPGSAHNAPGRRSPLSPNWLSTEYPGDLYEIFSLVS</sequence>
<accession>A0ABM3VV58</accession>
<evidence type="ECO:0000256" key="1">
    <source>
        <dbReference type="SAM" id="MobiDB-lite"/>
    </source>
</evidence>
<dbReference type="GeneID" id="132532852"/>
<protein>
    <submittedName>
        <fullName evidence="3">Uncharacterized protein LOC132532852</fullName>
    </submittedName>
</protein>
<evidence type="ECO:0000313" key="3">
    <source>
        <dbReference type="RefSeq" id="XP_060028217.1"/>
    </source>
</evidence>
<feature type="region of interest" description="Disordered" evidence="1">
    <location>
        <begin position="1"/>
        <end position="76"/>
    </location>
</feature>
<reference evidence="3" key="1">
    <citation type="submission" date="2025-08" db="UniProtKB">
        <authorList>
            <consortium name="RefSeq"/>
        </authorList>
    </citation>
    <scope>IDENTIFICATION</scope>
</reference>
<organism evidence="2 3">
    <name type="scientific">Erinaceus europaeus</name>
    <name type="common">Western European hedgehog</name>
    <dbReference type="NCBI Taxonomy" id="9365"/>
    <lineage>
        <taxon>Eukaryota</taxon>
        <taxon>Metazoa</taxon>
        <taxon>Chordata</taxon>
        <taxon>Craniata</taxon>
        <taxon>Vertebrata</taxon>
        <taxon>Euteleostomi</taxon>
        <taxon>Mammalia</taxon>
        <taxon>Eutheria</taxon>
        <taxon>Laurasiatheria</taxon>
        <taxon>Eulipotyphla</taxon>
        <taxon>Erinaceidae</taxon>
        <taxon>Erinaceinae</taxon>
        <taxon>Erinaceus</taxon>
    </lineage>
</organism>
<name>A0ABM3VV58_ERIEU</name>
<dbReference type="Proteomes" id="UP001652624">
    <property type="component" value="Chromosome 14"/>
</dbReference>
<dbReference type="RefSeq" id="XP_060028217.1">
    <property type="nucleotide sequence ID" value="XM_060172234.1"/>
</dbReference>
<evidence type="ECO:0000313" key="2">
    <source>
        <dbReference type="Proteomes" id="UP001652624"/>
    </source>
</evidence>
<gene>
    <name evidence="3" type="primary">LOC132532852</name>
</gene>